<evidence type="ECO:0000256" key="1">
    <source>
        <dbReference type="SAM" id="MobiDB-lite"/>
    </source>
</evidence>
<feature type="compositionally biased region" description="Basic and acidic residues" evidence="1">
    <location>
        <begin position="76"/>
        <end position="87"/>
    </location>
</feature>
<name>A0A8J6XT22_9BACT</name>
<dbReference type="AlphaFoldDB" id="A0A8J6XT22"/>
<protein>
    <recommendedName>
        <fullName evidence="4">2-nitropropane dioxygenase</fullName>
    </recommendedName>
</protein>
<feature type="region of interest" description="Disordered" evidence="1">
    <location>
        <begin position="76"/>
        <end position="96"/>
    </location>
</feature>
<evidence type="ECO:0008006" key="4">
    <source>
        <dbReference type="Google" id="ProtNLM"/>
    </source>
</evidence>
<proteinExistence type="predicted"/>
<sequence length="96" mass="10765">MSDDINITCPCCATKLLLDRETGEILSEERPAADHDKTFEDAMRDVQSGADRRAKAFSDAHKRTTNLESLLEKKFEEARKKAAKDSTKPVNPLDID</sequence>
<dbReference type="EMBL" id="JACXWD010000024">
    <property type="protein sequence ID" value="MBD3868167.1"/>
    <property type="molecule type" value="Genomic_DNA"/>
</dbReference>
<gene>
    <name evidence="2" type="ORF">IFK94_08575</name>
</gene>
<comment type="caution">
    <text evidence="2">The sequence shown here is derived from an EMBL/GenBank/DDBJ whole genome shotgun (WGS) entry which is preliminary data.</text>
</comment>
<evidence type="ECO:0000313" key="3">
    <source>
        <dbReference type="Proteomes" id="UP000648239"/>
    </source>
</evidence>
<organism evidence="2 3">
    <name type="scientific">Candidatus Polarisedimenticola svalbardensis</name>
    <dbReference type="NCBI Taxonomy" id="2886004"/>
    <lineage>
        <taxon>Bacteria</taxon>
        <taxon>Pseudomonadati</taxon>
        <taxon>Acidobacteriota</taxon>
        <taxon>Candidatus Polarisedimenticolia</taxon>
        <taxon>Candidatus Polarisedimenticolales</taxon>
        <taxon>Candidatus Polarisedimenticolaceae</taxon>
        <taxon>Candidatus Polarisedimenticola</taxon>
    </lineage>
</organism>
<reference evidence="2 3" key="1">
    <citation type="submission" date="2020-08" db="EMBL/GenBank/DDBJ databases">
        <title>Acidobacteriota in marine sediments use diverse sulfur dissimilation pathways.</title>
        <authorList>
            <person name="Wasmund K."/>
        </authorList>
    </citation>
    <scope>NUCLEOTIDE SEQUENCE [LARGE SCALE GENOMIC DNA]</scope>
    <source>
        <strain evidence="2">MAG AM4</strain>
    </source>
</reference>
<accession>A0A8J6XT22</accession>
<evidence type="ECO:0000313" key="2">
    <source>
        <dbReference type="EMBL" id="MBD3868167.1"/>
    </source>
</evidence>
<dbReference type="Proteomes" id="UP000648239">
    <property type="component" value="Unassembled WGS sequence"/>
</dbReference>